<dbReference type="OrthoDB" id="9782128at2"/>
<dbReference type="PANTHER" id="PTHR48100:SF59">
    <property type="entry name" value="ADENOSYLCOBALAMIN_ALPHA-RIBAZOLE PHOSPHATASE"/>
    <property type="match status" value="1"/>
</dbReference>
<name>A0A2I0QRC5_9BACI</name>
<evidence type="ECO:0000313" key="3">
    <source>
        <dbReference type="EMBL" id="PKR76884.1"/>
    </source>
</evidence>
<dbReference type="InterPro" id="IPR001345">
    <property type="entry name" value="PG/BPGM_mutase_AS"/>
</dbReference>
<reference evidence="3 4" key="1">
    <citation type="submission" date="2017-06" db="EMBL/GenBank/DDBJ databases">
        <title>the draft geome sequence of Illustriluteabacillus marina B3227.</title>
        <authorList>
            <person name="He R.-H."/>
            <person name="Du Z.-J."/>
        </authorList>
    </citation>
    <scope>NUCLEOTIDE SEQUENCE [LARGE SCALE GENOMIC DNA]</scope>
    <source>
        <strain evidence="3 4">B3227</strain>
    </source>
</reference>
<dbReference type="InterPro" id="IPR029033">
    <property type="entry name" value="His_PPase_superfam"/>
</dbReference>
<organism evidence="3 4">
    <name type="scientific">Halalkalibacillus sediminis</name>
    <dbReference type="NCBI Taxonomy" id="2018042"/>
    <lineage>
        <taxon>Bacteria</taxon>
        <taxon>Bacillati</taxon>
        <taxon>Bacillota</taxon>
        <taxon>Bacilli</taxon>
        <taxon>Bacillales</taxon>
        <taxon>Bacillaceae</taxon>
        <taxon>Halalkalibacillus</taxon>
    </lineage>
</organism>
<dbReference type="SUPFAM" id="SSF53254">
    <property type="entry name" value="Phosphoglycerate mutase-like"/>
    <property type="match status" value="1"/>
</dbReference>
<evidence type="ECO:0000313" key="4">
    <source>
        <dbReference type="Proteomes" id="UP000243524"/>
    </source>
</evidence>
<dbReference type="AlphaFoldDB" id="A0A2I0QRC5"/>
<dbReference type="InterPro" id="IPR050275">
    <property type="entry name" value="PGM_Phosphatase"/>
</dbReference>
<dbReference type="PROSITE" id="PS00175">
    <property type="entry name" value="PG_MUTASE"/>
    <property type="match status" value="1"/>
</dbReference>
<proteinExistence type="predicted"/>
<dbReference type="GO" id="GO:0005737">
    <property type="term" value="C:cytoplasm"/>
    <property type="evidence" value="ECO:0007669"/>
    <property type="project" value="TreeGrafter"/>
</dbReference>
<dbReference type="InterPro" id="IPR013078">
    <property type="entry name" value="His_Pase_superF_clade-1"/>
</dbReference>
<evidence type="ECO:0000256" key="1">
    <source>
        <dbReference type="PIRSR" id="PIRSR613078-1"/>
    </source>
</evidence>
<comment type="caution">
    <text evidence="3">The sequence shown here is derived from an EMBL/GenBank/DDBJ whole genome shotgun (WGS) entry which is preliminary data.</text>
</comment>
<dbReference type="Pfam" id="PF00300">
    <property type="entry name" value="His_Phos_1"/>
    <property type="match status" value="1"/>
</dbReference>
<evidence type="ECO:0000256" key="2">
    <source>
        <dbReference type="PIRSR" id="PIRSR613078-2"/>
    </source>
</evidence>
<feature type="active site" description="Tele-phosphohistidine intermediate" evidence="1">
    <location>
        <position position="9"/>
    </location>
</feature>
<protein>
    <submittedName>
        <fullName evidence="3">Histidine phosphatase family protein</fullName>
    </submittedName>
</protein>
<dbReference type="PANTHER" id="PTHR48100">
    <property type="entry name" value="BROAD-SPECIFICITY PHOSPHATASE YOR283W-RELATED"/>
    <property type="match status" value="1"/>
</dbReference>
<feature type="binding site" evidence="2">
    <location>
        <begin position="8"/>
        <end position="15"/>
    </location>
    <ligand>
        <name>substrate</name>
    </ligand>
</feature>
<feature type="binding site" evidence="2">
    <location>
        <position position="58"/>
    </location>
    <ligand>
        <name>substrate</name>
    </ligand>
</feature>
<dbReference type="Proteomes" id="UP000243524">
    <property type="component" value="Unassembled WGS sequence"/>
</dbReference>
<dbReference type="SMART" id="SM00855">
    <property type="entry name" value="PGAM"/>
    <property type="match status" value="1"/>
</dbReference>
<dbReference type="GO" id="GO:0016791">
    <property type="term" value="F:phosphatase activity"/>
    <property type="evidence" value="ECO:0007669"/>
    <property type="project" value="TreeGrafter"/>
</dbReference>
<dbReference type="CDD" id="cd07067">
    <property type="entry name" value="HP_PGM_like"/>
    <property type="match status" value="1"/>
</dbReference>
<keyword evidence="4" id="KW-1185">Reference proteome</keyword>
<accession>A0A2I0QRC5</accession>
<gene>
    <name evidence="3" type="ORF">CEY16_13830</name>
</gene>
<dbReference type="EMBL" id="PJNH01000004">
    <property type="protein sequence ID" value="PKR76884.1"/>
    <property type="molecule type" value="Genomic_DNA"/>
</dbReference>
<sequence>MTSICLIRHGETDWNKQKRLQGATDIPLNDTGIQQANEVRRLLRDSDWDLIVTSPLSRAKRTAEIINEDLQLPLLELDELKERSFGIGEGMFFEDIKGKYPNREFENKEPTEDFQFRIMQGIDQLSEKYPSKKILLVAHGAVINMILSIVSKGEIGTGKTRLVNACLSNIQHNRSEWTIQNYNQIDHLSDFQQ</sequence>
<feature type="active site" description="Proton donor/acceptor" evidence="1">
    <location>
        <position position="82"/>
    </location>
</feature>
<dbReference type="RefSeq" id="WP_101332634.1">
    <property type="nucleotide sequence ID" value="NZ_PJNH01000004.1"/>
</dbReference>
<dbReference type="Gene3D" id="3.40.50.1240">
    <property type="entry name" value="Phosphoglycerate mutase-like"/>
    <property type="match status" value="1"/>
</dbReference>